<keyword evidence="3" id="KW-1185">Reference proteome</keyword>
<accession>A0ABM8AF15</accession>
<sequence>MPRVALSPLQLACVLGLIHAAFSLYWALGGRWLLETVGQGPRELLKSGPLSVGASLGLIALFKAAAAILPVLNGQDRLPWPKLWRGISWVGGVFLILYGGVNTLVAWGVLSGLVASPGYNRSAMLGHAALWDPLFLLWGAALVLHLWLSRPVRT</sequence>
<feature type="transmembrane region" description="Helical" evidence="1">
    <location>
        <begin position="52"/>
        <end position="74"/>
    </location>
</feature>
<name>A0ABM8AF15_9DEIO</name>
<protein>
    <recommendedName>
        <fullName evidence="4">DUF3995 domain-containing protein</fullName>
    </recommendedName>
</protein>
<dbReference type="Pfam" id="PF13160">
    <property type="entry name" value="DUF3995"/>
    <property type="match status" value="1"/>
</dbReference>
<dbReference type="InterPro" id="IPR025058">
    <property type="entry name" value="DUF3995"/>
</dbReference>
<dbReference type="Proteomes" id="UP001064971">
    <property type="component" value="Chromosome"/>
</dbReference>
<feature type="transmembrane region" description="Helical" evidence="1">
    <location>
        <begin position="130"/>
        <end position="148"/>
    </location>
</feature>
<evidence type="ECO:0000313" key="2">
    <source>
        <dbReference type="EMBL" id="BDP42393.1"/>
    </source>
</evidence>
<dbReference type="EMBL" id="AP026560">
    <property type="protein sequence ID" value="BDP42393.1"/>
    <property type="molecule type" value="Genomic_DNA"/>
</dbReference>
<evidence type="ECO:0000256" key="1">
    <source>
        <dbReference type="SAM" id="Phobius"/>
    </source>
</evidence>
<proteinExistence type="predicted"/>
<keyword evidence="1" id="KW-0812">Transmembrane</keyword>
<keyword evidence="1" id="KW-1133">Transmembrane helix</keyword>
<keyword evidence="1" id="KW-0472">Membrane</keyword>
<reference evidence="2" key="1">
    <citation type="submission" date="2022-07" db="EMBL/GenBank/DDBJ databases">
        <title>Complete Genome Sequence of the Radioresistant Bacterium Deinococcus aetherius ST0316, Isolated from the Air Dust collected in Lower Stratosphere above Japan.</title>
        <authorList>
            <person name="Satoh K."/>
            <person name="Hagiwara K."/>
            <person name="Katsumata K."/>
            <person name="Kubo A."/>
            <person name="Yokobori S."/>
            <person name="Yamagishi A."/>
            <person name="Oono Y."/>
            <person name="Narumi I."/>
        </authorList>
    </citation>
    <scope>NUCLEOTIDE SEQUENCE</scope>
    <source>
        <strain evidence="2">ST0316</strain>
    </source>
</reference>
<evidence type="ECO:0000313" key="3">
    <source>
        <dbReference type="Proteomes" id="UP001064971"/>
    </source>
</evidence>
<feature type="transmembrane region" description="Helical" evidence="1">
    <location>
        <begin position="86"/>
        <end position="110"/>
    </location>
</feature>
<gene>
    <name evidence="2" type="ORF">DAETH_23620</name>
</gene>
<evidence type="ECO:0008006" key="4">
    <source>
        <dbReference type="Google" id="ProtNLM"/>
    </source>
</evidence>
<organism evidence="2 3">
    <name type="scientific">Deinococcus aetherius</name>
    <dbReference type="NCBI Taxonomy" id="200252"/>
    <lineage>
        <taxon>Bacteria</taxon>
        <taxon>Thermotogati</taxon>
        <taxon>Deinococcota</taxon>
        <taxon>Deinococci</taxon>
        <taxon>Deinococcales</taxon>
        <taxon>Deinococcaceae</taxon>
        <taxon>Deinococcus</taxon>
    </lineage>
</organism>